<dbReference type="RefSeq" id="WP_092769988.1">
    <property type="nucleotide sequence ID" value="NZ_FOHS01000002.1"/>
</dbReference>
<accession>A0A1I0DQJ0</accession>
<dbReference type="Proteomes" id="UP000198697">
    <property type="component" value="Unassembled WGS sequence"/>
</dbReference>
<dbReference type="OrthoDB" id="1364255at2"/>
<dbReference type="AlphaFoldDB" id="A0A1I0DQJ0"/>
<keyword evidence="1" id="KW-0540">Nuclease</keyword>
<dbReference type="PIRSF" id="PIRSF039032">
    <property type="entry name" value="HigB-2"/>
    <property type="match status" value="1"/>
</dbReference>
<protein>
    <submittedName>
        <fullName evidence="1">mRNA-degrading endonuclease RelE, toxin component of the RelBE toxin-antitoxin system</fullName>
    </submittedName>
</protein>
<keyword evidence="1" id="KW-0378">Hydrolase</keyword>
<dbReference type="STRING" id="82805.SAMN04487998_1489"/>
<dbReference type="EMBL" id="FOHS01000002">
    <property type="protein sequence ID" value="SET34194.1"/>
    <property type="molecule type" value="Genomic_DNA"/>
</dbReference>
<name>A0A1I0DQJ0_9BACT</name>
<dbReference type="InterPro" id="IPR009387">
    <property type="entry name" value="HigB-2"/>
</dbReference>
<keyword evidence="1" id="KW-0255">Endonuclease</keyword>
<reference evidence="2" key="1">
    <citation type="submission" date="2016-10" db="EMBL/GenBank/DDBJ databases">
        <authorList>
            <person name="Varghese N."/>
            <person name="Submissions S."/>
        </authorList>
    </citation>
    <scope>NUCLEOTIDE SEQUENCE [LARGE SCALE GENOMIC DNA]</scope>
    <source>
        <strain evidence="2">DSM 15310</strain>
    </source>
</reference>
<organism evidence="1 2">
    <name type="scientific">Hymenobacter actinosclerus</name>
    <dbReference type="NCBI Taxonomy" id="82805"/>
    <lineage>
        <taxon>Bacteria</taxon>
        <taxon>Pseudomonadati</taxon>
        <taxon>Bacteroidota</taxon>
        <taxon>Cytophagia</taxon>
        <taxon>Cytophagales</taxon>
        <taxon>Hymenobacteraceae</taxon>
        <taxon>Hymenobacter</taxon>
    </lineage>
</organism>
<dbReference type="Pfam" id="PF06296">
    <property type="entry name" value="RelE"/>
    <property type="match status" value="1"/>
</dbReference>
<sequence>MSYKIVFTEGFYRKLKPLIKKYSSIKNDLIQLRAELLADPTAGNALGHNCYKVRMRIGSKNTGKSGGARVITCVKIVDNQIFLLTIYDKADQESISTAELAMLLEAAGLP</sequence>
<dbReference type="GO" id="GO:0004519">
    <property type="term" value="F:endonuclease activity"/>
    <property type="evidence" value="ECO:0007669"/>
    <property type="project" value="UniProtKB-KW"/>
</dbReference>
<evidence type="ECO:0000313" key="2">
    <source>
        <dbReference type="Proteomes" id="UP000198697"/>
    </source>
</evidence>
<evidence type="ECO:0000313" key="1">
    <source>
        <dbReference type="EMBL" id="SET34194.1"/>
    </source>
</evidence>
<proteinExistence type="predicted"/>
<keyword evidence="2" id="KW-1185">Reference proteome</keyword>
<gene>
    <name evidence="1" type="ORF">SAMN04487998_1489</name>
</gene>